<feature type="transmembrane region" description="Helical" evidence="1">
    <location>
        <begin position="57"/>
        <end position="74"/>
    </location>
</feature>
<feature type="transmembrane region" description="Helical" evidence="1">
    <location>
        <begin position="133"/>
        <end position="153"/>
    </location>
</feature>
<keyword evidence="3" id="KW-0808">Transferase</keyword>
<feature type="transmembrane region" description="Helical" evidence="1">
    <location>
        <begin position="292"/>
        <end position="312"/>
    </location>
</feature>
<proteinExistence type="predicted"/>
<feature type="transmembrane region" description="Helical" evidence="1">
    <location>
        <begin position="201"/>
        <end position="219"/>
    </location>
</feature>
<dbReference type="EMBL" id="PQVP01000001">
    <property type="protein sequence ID" value="POZ87379.1"/>
    <property type="molecule type" value="Genomic_DNA"/>
</dbReference>
<evidence type="ECO:0000259" key="2">
    <source>
        <dbReference type="Pfam" id="PF01757"/>
    </source>
</evidence>
<feature type="transmembrane region" description="Helical" evidence="1">
    <location>
        <begin position="319"/>
        <end position="339"/>
    </location>
</feature>
<feature type="transmembrane region" description="Helical" evidence="1">
    <location>
        <begin position="20"/>
        <end position="36"/>
    </location>
</feature>
<comment type="caution">
    <text evidence="3">The sequence shown here is derived from an EMBL/GenBank/DDBJ whole genome shotgun (WGS) entry which is preliminary data.</text>
</comment>
<reference evidence="3 4" key="1">
    <citation type="submission" date="2018-01" db="EMBL/GenBank/DDBJ databases">
        <title>Successful Treatment of Persistent Burkholderia cepacia Bacteremia with Ceftazidime-Avibactam.</title>
        <authorList>
            <person name="Tamma P."/>
            <person name="Fan Y."/>
            <person name="Bergman Y."/>
            <person name="Sick-Samuels A."/>
            <person name="Hsu A."/>
            <person name="Timp W."/>
            <person name="Simner P."/>
        </authorList>
    </citation>
    <scope>NUCLEOTIDE SEQUENCE [LARGE SCALE GENOMIC DNA]</scope>
    <source>
        <strain evidence="3 4">170816</strain>
    </source>
</reference>
<dbReference type="PANTHER" id="PTHR23028">
    <property type="entry name" value="ACETYLTRANSFERASE"/>
    <property type="match status" value="1"/>
</dbReference>
<evidence type="ECO:0000313" key="3">
    <source>
        <dbReference type="EMBL" id="POZ87379.1"/>
    </source>
</evidence>
<keyword evidence="3" id="KW-0012">Acyltransferase</keyword>
<dbReference type="AlphaFoldDB" id="A0A2S5E7S7"/>
<dbReference type="GO" id="GO:0016020">
    <property type="term" value="C:membrane"/>
    <property type="evidence" value="ECO:0007669"/>
    <property type="project" value="TreeGrafter"/>
</dbReference>
<dbReference type="GO" id="GO:0016747">
    <property type="term" value="F:acyltransferase activity, transferring groups other than amino-acyl groups"/>
    <property type="evidence" value="ECO:0007669"/>
    <property type="project" value="InterPro"/>
</dbReference>
<keyword evidence="1" id="KW-0812">Transmembrane</keyword>
<keyword evidence="1" id="KW-1133">Transmembrane helix</keyword>
<feature type="transmembrane region" description="Helical" evidence="1">
    <location>
        <begin position="94"/>
        <end position="112"/>
    </location>
</feature>
<dbReference type="RefSeq" id="WP_089462530.1">
    <property type="nucleotide sequence ID" value="NZ_CM009576.1"/>
</dbReference>
<dbReference type="InterPro" id="IPR050879">
    <property type="entry name" value="Acyltransferase_3"/>
</dbReference>
<protein>
    <submittedName>
        <fullName evidence="3">Acyltransferase</fullName>
    </submittedName>
</protein>
<dbReference type="InterPro" id="IPR002656">
    <property type="entry name" value="Acyl_transf_3_dom"/>
</dbReference>
<sequence length="408" mass="45486">MDFVTPSFDTLLSPTPDKLYFPACLAAVAVIAWFVARHTPFYRFAVDQSLSMRYRNLDGFRGILATSVVFHHFACNQRLLTTGSWGTSPGFLRNLGTIPVAMFFMVTGFLFWERACKGTLDVRTFFVGRVRRVAPLYLACAIVIVVCTLVWFPRHVVDAPTQLLADVLKTVSLGWFGAFPINGAQHTSYLSGVWWTLGYEWRFYAVVPFLAWFVATHAWRKLFALAVVTICATLFGQPGSLALLFALGAVAFELSRHPAIRARLDTKSAATVALLILAVAPSPGERYSIEGVLPLLPVFVCVACGNTFYGLLKTRPLALLGTVSFSIYMIHMVIVYMLIHAFDRFVFQIGSADDLQRWMLSLGCALVAVLCALLTYRYIEHPFIAKRSSARPAHRSVPPERERHTATL</sequence>
<feature type="transmembrane region" description="Helical" evidence="1">
    <location>
        <begin position="359"/>
        <end position="379"/>
    </location>
</feature>
<dbReference type="GO" id="GO:0009103">
    <property type="term" value="P:lipopolysaccharide biosynthetic process"/>
    <property type="evidence" value="ECO:0007669"/>
    <property type="project" value="TreeGrafter"/>
</dbReference>
<feature type="domain" description="Acyltransferase 3" evidence="2">
    <location>
        <begin position="56"/>
        <end position="377"/>
    </location>
</feature>
<dbReference type="PANTHER" id="PTHR23028:SF53">
    <property type="entry name" value="ACYL_TRANSF_3 DOMAIN-CONTAINING PROTEIN"/>
    <property type="match status" value="1"/>
</dbReference>
<name>A0A2S5E7S7_9BURK</name>
<keyword evidence="1" id="KW-0472">Membrane</keyword>
<dbReference type="Pfam" id="PF01757">
    <property type="entry name" value="Acyl_transf_3"/>
    <property type="match status" value="1"/>
</dbReference>
<evidence type="ECO:0000256" key="1">
    <source>
        <dbReference type="SAM" id="Phobius"/>
    </source>
</evidence>
<feature type="transmembrane region" description="Helical" evidence="1">
    <location>
        <begin position="225"/>
        <end position="252"/>
    </location>
</feature>
<organism evidence="3 4">
    <name type="scientific">Burkholderia contaminans</name>
    <dbReference type="NCBI Taxonomy" id="488447"/>
    <lineage>
        <taxon>Bacteria</taxon>
        <taxon>Pseudomonadati</taxon>
        <taxon>Pseudomonadota</taxon>
        <taxon>Betaproteobacteria</taxon>
        <taxon>Burkholderiales</taxon>
        <taxon>Burkholderiaceae</taxon>
        <taxon>Burkholderia</taxon>
        <taxon>Burkholderia cepacia complex</taxon>
    </lineage>
</organism>
<dbReference type="Proteomes" id="UP000238655">
    <property type="component" value="Chromosome 2"/>
</dbReference>
<gene>
    <name evidence="3" type="ORF">C3743_13385</name>
</gene>
<accession>A0A2S5E7S7</accession>
<evidence type="ECO:0000313" key="4">
    <source>
        <dbReference type="Proteomes" id="UP000238655"/>
    </source>
</evidence>